<dbReference type="STRING" id="52560.SAMN04488082_101214"/>
<dbReference type="EMBL" id="FORX01000001">
    <property type="protein sequence ID" value="SFJ05675.1"/>
    <property type="molecule type" value="Genomic_DNA"/>
</dbReference>
<organism evidence="1 2">
    <name type="scientific">Desulfomicrobium apsheronum</name>
    <dbReference type="NCBI Taxonomy" id="52560"/>
    <lineage>
        <taxon>Bacteria</taxon>
        <taxon>Pseudomonadati</taxon>
        <taxon>Thermodesulfobacteriota</taxon>
        <taxon>Desulfovibrionia</taxon>
        <taxon>Desulfovibrionales</taxon>
        <taxon>Desulfomicrobiaceae</taxon>
        <taxon>Desulfomicrobium</taxon>
    </lineage>
</organism>
<gene>
    <name evidence="1" type="ORF">SAMN04488082_101214</name>
</gene>
<sequence>MMKILHMVSGDLSGGAARGAYWLHRGLLDLGVDSVLMNNGRLSSPDKTVVSVASTIAQKAKFKLIAQLGILPLRLYLNRNRWIFNTGFEGFNFTRHPEYKKADLVHLHWINGLVAMRTLRKVKKPVVWTLRDMWPMTGGCHYAIADNCQRYVTGCGRCPQLNSSREWDLTRLIVKNKCASFQKGMHIVGISRWLSDCARRSKVFNGFTVETISNNIDTKEFYPEDPFIARKVLGLPLDKKIVLVGSQSVDDFYKGFGLFVDGINLLNRDDVHVVSFGRGSLSDFKILGKPRTSFGFLSDIISLRLVYSAADVFVAPSRMDAFGKTLAEAMACGTPVVCFDATGTADVVSHKLTGYKAIPFDVSDLRDGIQWVLSGSKAESLLLRKNARERCVKRFDSLVIAQQYIKIYQKLLHSSRW</sequence>
<name>A0A1I3N970_9BACT</name>
<reference evidence="2" key="1">
    <citation type="submission" date="2016-10" db="EMBL/GenBank/DDBJ databases">
        <authorList>
            <person name="Varghese N."/>
            <person name="Submissions S."/>
        </authorList>
    </citation>
    <scope>NUCLEOTIDE SEQUENCE [LARGE SCALE GENOMIC DNA]</scope>
    <source>
        <strain evidence="2">DSM 5918</strain>
    </source>
</reference>
<evidence type="ECO:0000313" key="2">
    <source>
        <dbReference type="Proteomes" id="UP000198635"/>
    </source>
</evidence>
<keyword evidence="1" id="KW-0808">Transferase</keyword>
<dbReference type="SUPFAM" id="SSF53756">
    <property type="entry name" value="UDP-Glycosyltransferase/glycogen phosphorylase"/>
    <property type="match status" value="1"/>
</dbReference>
<protein>
    <submittedName>
        <fullName evidence="1">Glycosyltransferase involved in cell wall bisynthesis</fullName>
    </submittedName>
</protein>
<evidence type="ECO:0000313" key="1">
    <source>
        <dbReference type="EMBL" id="SFJ05675.1"/>
    </source>
</evidence>
<dbReference type="CDD" id="cd03825">
    <property type="entry name" value="GT4_WcaC-like"/>
    <property type="match status" value="1"/>
</dbReference>
<dbReference type="AlphaFoldDB" id="A0A1I3N970"/>
<dbReference type="Proteomes" id="UP000198635">
    <property type="component" value="Unassembled WGS sequence"/>
</dbReference>
<dbReference type="Pfam" id="PF13692">
    <property type="entry name" value="Glyco_trans_1_4"/>
    <property type="match status" value="1"/>
</dbReference>
<dbReference type="RefSeq" id="WP_218143732.1">
    <property type="nucleotide sequence ID" value="NZ_FORX01000001.1"/>
</dbReference>
<proteinExistence type="predicted"/>
<dbReference type="GO" id="GO:0016740">
    <property type="term" value="F:transferase activity"/>
    <property type="evidence" value="ECO:0007669"/>
    <property type="project" value="UniProtKB-KW"/>
</dbReference>
<keyword evidence="2" id="KW-1185">Reference proteome</keyword>
<dbReference type="PANTHER" id="PTHR12526">
    <property type="entry name" value="GLYCOSYLTRANSFERASE"/>
    <property type="match status" value="1"/>
</dbReference>
<dbReference type="Gene3D" id="3.40.50.2000">
    <property type="entry name" value="Glycogen Phosphorylase B"/>
    <property type="match status" value="2"/>
</dbReference>
<accession>A0A1I3N970</accession>